<dbReference type="RefSeq" id="WP_092065534.1">
    <property type="nucleotide sequence ID" value="NZ_FOJU01000004.1"/>
</dbReference>
<name>A0A1I0XWI4_9RHOB</name>
<dbReference type="OrthoDB" id="7870971at2"/>
<dbReference type="AlphaFoldDB" id="A0A1I0XWI4"/>
<organism evidence="1 2">
    <name type="scientific">Poseidonocella pacifica</name>
    <dbReference type="NCBI Taxonomy" id="871651"/>
    <lineage>
        <taxon>Bacteria</taxon>
        <taxon>Pseudomonadati</taxon>
        <taxon>Pseudomonadota</taxon>
        <taxon>Alphaproteobacteria</taxon>
        <taxon>Rhodobacterales</taxon>
        <taxon>Roseobacteraceae</taxon>
        <taxon>Poseidonocella</taxon>
    </lineage>
</organism>
<keyword evidence="1" id="KW-0282">Flagellum</keyword>
<evidence type="ECO:0000313" key="2">
    <source>
        <dbReference type="Proteomes" id="UP000198796"/>
    </source>
</evidence>
<protein>
    <submittedName>
        <fullName evidence="1">Flagellar assembly protein FliH</fullName>
    </submittedName>
</protein>
<dbReference type="STRING" id="871651.SAMN05421688_2582"/>
<reference evidence="1 2" key="1">
    <citation type="submission" date="2016-10" db="EMBL/GenBank/DDBJ databases">
        <authorList>
            <person name="de Groot N.N."/>
        </authorList>
    </citation>
    <scope>NUCLEOTIDE SEQUENCE [LARGE SCALE GENOMIC DNA]</scope>
    <source>
        <strain evidence="1 2">DSM 29316</strain>
    </source>
</reference>
<dbReference type="EMBL" id="FOJU01000004">
    <property type="protein sequence ID" value="SFB05274.1"/>
    <property type="molecule type" value="Genomic_DNA"/>
</dbReference>
<sequence length="199" mass="21492">MSSIGHFLPDFSMPGAVPGGTGMSESEVEEIRLQAFENGYNAGWEDASKAKAEEASRSGEELSRNLADLGFTYHEAHKSVMGAMKPLIEQLVQSVLPEILRSTLGERLSAELQDIAAAHGQIDVQLACSSGDATLLEDSLPQDSAIPLRLVTDESLSDGQIELRFDDSERLIDFSSVMGTIEQATAGFFEEQQKEVVNG</sequence>
<proteinExistence type="predicted"/>
<keyword evidence="1" id="KW-0969">Cilium</keyword>
<keyword evidence="2" id="KW-1185">Reference proteome</keyword>
<evidence type="ECO:0000313" key="1">
    <source>
        <dbReference type="EMBL" id="SFB05274.1"/>
    </source>
</evidence>
<dbReference type="Proteomes" id="UP000198796">
    <property type="component" value="Unassembled WGS sequence"/>
</dbReference>
<accession>A0A1I0XWI4</accession>
<keyword evidence="1" id="KW-0966">Cell projection</keyword>
<gene>
    <name evidence="1" type="ORF">SAMN05421688_2582</name>
</gene>